<feature type="chain" id="PRO_5044806204" description="C1q domain-containing protein" evidence="1">
    <location>
        <begin position="20"/>
        <end position="371"/>
    </location>
</feature>
<dbReference type="Proteomes" id="UP001519460">
    <property type="component" value="Unassembled WGS sequence"/>
</dbReference>
<accession>A0ABD0LL61</accession>
<organism evidence="2 3">
    <name type="scientific">Batillaria attramentaria</name>
    <dbReference type="NCBI Taxonomy" id="370345"/>
    <lineage>
        <taxon>Eukaryota</taxon>
        <taxon>Metazoa</taxon>
        <taxon>Spiralia</taxon>
        <taxon>Lophotrochozoa</taxon>
        <taxon>Mollusca</taxon>
        <taxon>Gastropoda</taxon>
        <taxon>Caenogastropoda</taxon>
        <taxon>Sorbeoconcha</taxon>
        <taxon>Cerithioidea</taxon>
        <taxon>Batillariidae</taxon>
        <taxon>Batillaria</taxon>
    </lineage>
</organism>
<sequence>MWSALVVLLVLSPFRFVHPQLHGSDEPCEEYATLRPGQDRPTPFCYLGKDEQRLLDAELALSDALTKVRVRLDQLHLARLGCRESQNALIGGQVLNLTSYSPPAAGQFPLRRYWSHPDMSSYPYVSDKGFPRLDSTSSVFSTSFHATHTLGPDEVKADLSHPRPKTYGAITIPTNTKSNATGGFGDGSAALRPVEDDPAAEPRRTLSVRPRTVLREYTTDNNSCWETGSSNFSRPAWDRRAGVRHQTNATPCWVSSDWPWSLPQGMLAKHEVRRVLTSHIQPMNKLGYTVAESGLYMASIMLHDEHDQDVFVTVNGLVVGPALPHDDVSGRKTCVTSILWLTTGQRVCFVNQRQNGAYTWGQLSVAFLGSG</sequence>
<evidence type="ECO:0008006" key="4">
    <source>
        <dbReference type="Google" id="ProtNLM"/>
    </source>
</evidence>
<comment type="caution">
    <text evidence="2">The sequence shown here is derived from an EMBL/GenBank/DDBJ whole genome shotgun (WGS) entry which is preliminary data.</text>
</comment>
<evidence type="ECO:0000313" key="3">
    <source>
        <dbReference type="Proteomes" id="UP001519460"/>
    </source>
</evidence>
<keyword evidence="1" id="KW-0732">Signal</keyword>
<name>A0ABD0LL61_9CAEN</name>
<dbReference type="AlphaFoldDB" id="A0ABD0LL61"/>
<evidence type="ECO:0000256" key="1">
    <source>
        <dbReference type="SAM" id="SignalP"/>
    </source>
</evidence>
<reference evidence="2 3" key="1">
    <citation type="journal article" date="2023" name="Sci. Data">
        <title>Genome assembly of the Korean intertidal mud-creeper Batillaria attramentaria.</title>
        <authorList>
            <person name="Patra A.K."/>
            <person name="Ho P.T."/>
            <person name="Jun S."/>
            <person name="Lee S.J."/>
            <person name="Kim Y."/>
            <person name="Won Y.J."/>
        </authorList>
    </citation>
    <scope>NUCLEOTIDE SEQUENCE [LARGE SCALE GENOMIC DNA]</scope>
    <source>
        <strain evidence="2">Wonlab-2016</strain>
    </source>
</reference>
<gene>
    <name evidence="2" type="ORF">BaRGS_00008448</name>
</gene>
<dbReference type="EMBL" id="JACVVK020000038">
    <property type="protein sequence ID" value="KAK7500225.1"/>
    <property type="molecule type" value="Genomic_DNA"/>
</dbReference>
<protein>
    <recommendedName>
        <fullName evidence="4">C1q domain-containing protein</fullName>
    </recommendedName>
</protein>
<feature type="signal peptide" evidence="1">
    <location>
        <begin position="1"/>
        <end position="19"/>
    </location>
</feature>
<evidence type="ECO:0000313" key="2">
    <source>
        <dbReference type="EMBL" id="KAK7500225.1"/>
    </source>
</evidence>
<proteinExistence type="predicted"/>
<keyword evidence="3" id="KW-1185">Reference proteome</keyword>